<reference evidence="1 2" key="1">
    <citation type="submission" date="2017-04" db="EMBL/GenBank/DDBJ databases">
        <authorList>
            <person name="Afonso C.L."/>
            <person name="Miller P.J."/>
            <person name="Scott M.A."/>
            <person name="Spackman E."/>
            <person name="Goraichik I."/>
            <person name="Dimitrov K.M."/>
            <person name="Suarez D.L."/>
            <person name="Swayne D.E."/>
        </authorList>
    </citation>
    <scope>NUCLEOTIDE SEQUENCE [LARGE SCALE GENOMIC DNA]</scope>
    <source>
        <strain evidence="1 2">11</strain>
    </source>
</reference>
<dbReference type="InterPro" id="IPR005560">
    <property type="entry name" value="Csp_YhjQ"/>
</dbReference>
<dbReference type="Gene3D" id="1.20.1270.360">
    <property type="match status" value="1"/>
</dbReference>
<dbReference type="Pfam" id="PF03860">
    <property type="entry name" value="Csp"/>
    <property type="match status" value="1"/>
</dbReference>
<dbReference type="AlphaFoldDB" id="A0A1X7J264"/>
<proteinExistence type="predicted"/>
<dbReference type="Proteomes" id="UP000193834">
    <property type="component" value="Unassembled WGS sequence"/>
</dbReference>
<dbReference type="EMBL" id="FXAZ01000001">
    <property type="protein sequence ID" value="SMG21758.1"/>
    <property type="molecule type" value="Genomic_DNA"/>
</dbReference>
<dbReference type="CDD" id="cd08026">
    <property type="entry name" value="DUF326"/>
    <property type="match status" value="1"/>
</dbReference>
<sequence length="114" mass="12474">MSVLSTSPNTNNACLQICITCLQACKECLTACLNEPDVQARINCIRTLNDCAEICSLAIHYMASNSTFAPALCRLCAEVCEACAKHCEMFQDAHCQECAKICHQCAEECRKMSA</sequence>
<gene>
    <name evidence="1" type="ORF">SAMN06295960_1138</name>
</gene>
<dbReference type="OrthoDB" id="5396211at2"/>
<protein>
    <recommendedName>
        <fullName evidence="3">Four-helix bundle copper-binding protein</fullName>
    </recommendedName>
</protein>
<keyword evidence="2" id="KW-1185">Reference proteome</keyword>
<evidence type="ECO:0008006" key="3">
    <source>
        <dbReference type="Google" id="ProtNLM"/>
    </source>
</evidence>
<organism evidence="1 2">
    <name type="scientific">Paenibacillus aquistagni</name>
    <dbReference type="NCBI Taxonomy" id="1852522"/>
    <lineage>
        <taxon>Bacteria</taxon>
        <taxon>Bacillati</taxon>
        <taxon>Bacillota</taxon>
        <taxon>Bacilli</taxon>
        <taxon>Bacillales</taxon>
        <taxon>Paenibacillaceae</taxon>
        <taxon>Paenibacillus</taxon>
    </lineage>
</organism>
<dbReference type="InterPro" id="IPR044543">
    <property type="entry name" value="YHJQ-like"/>
</dbReference>
<dbReference type="STRING" id="1852522.SAMN06295960_1138"/>
<accession>A0A1X7J264</accession>
<name>A0A1X7J264_9BACL</name>
<evidence type="ECO:0000313" key="2">
    <source>
        <dbReference type="Proteomes" id="UP000193834"/>
    </source>
</evidence>
<dbReference type="PANTHER" id="PTHR37310">
    <property type="entry name" value="CYTOPLASMIC PROTEIN-RELATED"/>
    <property type="match status" value="1"/>
</dbReference>
<evidence type="ECO:0000313" key="1">
    <source>
        <dbReference type="EMBL" id="SMG21758.1"/>
    </source>
</evidence>
<dbReference type="PANTHER" id="PTHR37310:SF1">
    <property type="entry name" value="CYTOPLASMIC PROTEIN"/>
    <property type="match status" value="1"/>
</dbReference>